<accession>G7LGH1</accession>
<feature type="region of interest" description="Disordered" evidence="1">
    <location>
        <begin position="1"/>
        <end position="33"/>
    </location>
</feature>
<reference evidence="2 4" key="1">
    <citation type="journal article" date="2011" name="Nature">
        <title>The Medicago genome provides insight into the evolution of rhizobial symbioses.</title>
        <authorList>
            <person name="Young N.D."/>
            <person name="Debelle F."/>
            <person name="Oldroyd G.E."/>
            <person name="Geurts R."/>
            <person name="Cannon S.B."/>
            <person name="Udvardi M.K."/>
            <person name="Benedito V.A."/>
            <person name="Mayer K.F."/>
            <person name="Gouzy J."/>
            <person name="Schoof H."/>
            <person name="Van de Peer Y."/>
            <person name="Proost S."/>
            <person name="Cook D.R."/>
            <person name="Meyers B.C."/>
            <person name="Spannagl M."/>
            <person name="Cheung F."/>
            <person name="De Mita S."/>
            <person name="Krishnakumar V."/>
            <person name="Gundlach H."/>
            <person name="Zhou S."/>
            <person name="Mudge J."/>
            <person name="Bharti A.K."/>
            <person name="Murray J.D."/>
            <person name="Naoumkina M.A."/>
            <person name="Rosen B."/>
            <person name="Silverstein K.A."/>
            <person name="Tang H."/>
            <person name="Rombauts S."/>
            <person name="Zhao P.X."/>
            <person name="Zhou P."/>
            <person name="Barbe V."/>
            <person name="Bardou P."/>
            <person name="Bechner M."/>
            <person name="Bellec A."/>
            <person name="Berger A."/>
            <person name="Berges H."/>
            <person name="Bidwell S."/>
            <person name="Bisseling T."/>
            <person name="Choisne N."/>
            <person name="Couloux A."/>
            <person name="Denny R."/>
            <person name="Deshpande S."/>
            <person name="Dai X."/>
            <person name="Doyle J.J."/>
            <person name="Dudez A.M."/>
            <person name="Farmer A.D."/>
            <person name="Fouteau S."/>
            <person name="Franken C."/>
            <person name="Gibelin C."/>
            <person name="Gish J."/>
            <person name="Goldstein S."/>
            <person name="Gonzalez A.J."/>
            <person name="Green P.J."/>
            <person name="Hallab A."/>
            <person name="Hartog M."/>
            <person name="Hua A."/>
            <person name="Humphray S.J."/>
            <person name="Jeong D.H."/>
            <person name="Jing Y."/>
            <person name="Jocker A."/>
            <person name="Kenton S.M."/>
            <person name="Kim D.J."/>
            <person name="Klee K."/>
            <person name="Lai H."/>
            <person name="Lang C."/>
            <person name="Lin S."/>
            <person name="Macmil S.L."/>
            <person name="Magdelenat G."/>
            <person name="Matthews L."/>
            <person name="McCorrison J."/>
            <person name="Monaghan E.L."/>
            <person name="Mun J.H."/>
            <person name="Najar F.Z."/>
            <person name="Nicholson C."/>
            <person name="Noirot C."/>
            <person name="O'Bleness M."/>
            <person name="Paule C.R."/>
            <person name="Poulain J."/>
            <person name="Prion F."/>
            <person name="Qin B."/>
            <person name="Qu C."/>
            <person name="Retzel E.F."/>
            <person name="Riddle C."/>
            <person name="Sallet E."/>
            <person name="Samain S."/>
            <person name="Samson N."/>
            <person name="Sanders I."/>
            <person name="Saurat O."/>
            <person name="Scarpelli C."/>
            <person name="Schiex T."/>
            <person name="Segurens B."/>
            <person name="Severin A.J."/>
            <person name="Sherrier D.J."/>
            <person name="Shi R."/>
            <person name="Sims S."/>
            <person name="Singer S.R."/>
            <person name="Sinharoy S."/>
            <person name="Sterck L."/>
            <person name="Viollet A."/>
            <person name="Wang B.B."/>
            <person name="Wang K."/>
            <person name="Wang M."/>
            <person name="Wang X."/>
            <person name="Warfsmann J."/>
            <person name="Weissenbach J."/>
            <person name="White D.D."/>
            <person name="White J.D."/>
            <person name="Wiley G.B."/>
            <person name="Wincker P."/>
            <person name="Xing Y."/>
            <person name="Yang L."/>
            <person name="Yao Z."/>
            <person name="Ying F."/>
            <person name="Zhai J."/>
            <person name="Zhou L."/>
            <person name="Zuber A."/>
            <person name="Denarie J."/>
            <person name="Dixon R.A."/>
            <person name="May G.D."/>
            <person name="Schwartz D.C."/>
            <person name="Rogers J."/>
            <person name="Quetier F."/>
            <person name="Town C.D."/>
            <person name="Roe B.A."/>
        </authorList>
    </citation>
    <scope>NUCLEOTIDE SEQUENCE [LARGE SCALE GENOMIC DNA]</scope>
    <source>
        <strain evidence="2">A17</strain>
        <strain evidence="3 4">cv. Jemalong A17</strain>
    </source>
</reference>
<organism evidence="2 4">
    <name type="scientific">Medicago truncatula</name>
    <name type="common">Barrel medic</name>
    <name type="synonym">Medicago tribuloides</name>
    <dbReference type="NCBI Taxonomy" id="3880"/>
    <lineage>
        <taxon>Eukaryota</taxon>
        <taxon>Viridiplantae</taxon>
        <taxon>Streptophyta</taxon>
        <taxon>Embryophyta</taxon>
        <taxon>Tracheophyta</taxon>
        <taxon>Spermatophyta</taxon>
        <taxon>Magnoliopsida</taxon>
        <taxon>eudicotyledons</taxon>
        <taxon>Gunneridae</taxon>
        <taxon>Pentapetalae</taxon>
        <taxon>rosids</taxon>
        <taxon>fabids</taxon>
        <taxon>Fabales</taxon>
        <taxon>Fabaceae</taxon>
        <taxon>Papilionoideae</taxon>
        <taxon>50 kb inversion clade</taxon>
        <taxon>NPAAA clade</taxon>
        <taxon>Hologalegina</taxon>
        <taxon>IRL clade</taxon>
        <taxon>Trifolieae</taxon>
        <taxon>Medicago</taxon>
    </lineage>
</organism>
<dbReference type="AlphaFoldDB" id="G7LGH1"/>
<dbReference type="PaxDb" id="3880-AET04899"/>
<protein>
    <submittedName>
        <fullName evidence="2 3">Uncharacterized protein</fullName>
    </submittedName>
</protein>
<evidence type="ECO:0000313" key="4">
    <source>
        <dbReference type="Proteomes" id="UP000002051"/>
    </source>
</evidence>
<sequence>MCKNYRSSPGDRPGSLHGGTVHELKDRNSRLHYRDRYPRERNRFCNATVVHLANTWRLNQRFFPKEL</sequence>
<feature type="compositionally biased region" description="Basic and acidic residues" evidence="1">
    <location>
        <begin position="20"/>
        <end position="33"/>
    </location>
</feature>
<name>G7LGH1_MEDTR</name>
<gene>
    <name evidence="2" type="ordered locus">MTR_8g095380</name>
</gene>
<keyword evidence="4" id="KW-1185">Reference proteome</keyword>
<evidence type="ECO:0000313" key="3">
    <source>
        <dbReference type="EnsemblPlants" id="AET04899"/>
    </source>
</evidence>
<dbReference type="EnsemblPlants" id="AET04899">
    <property type="protein sequence ID" value="AET04899"/>
    <property type="gene ID" value="MTR_8g095380"/>
</dbReference>
<dbReference type="Proteomes" id="UP000002051">
    <property type="component" value="Chromosome 8"/>
</dbReference>
<dbReference type="HOGENOM" id="CLU_2816341_0_0_1"/>
<proteinExistence type="predicted"/>
<reference evidence="2 4" key="2">
    <citation type="journal article" date="2014" name="BMC Genomics">
        <title>An improved genome release (version Mt4.0) for the model legume Medicago truncatula.</title>
        <authorList>
            <person name="Tang H."/>
            <person name="Krishnakumar V."/>
            <person name="Bidwell S."/>
            <person name="Rosen B."/>
            <person name="Chan A."/>
            <person name="Zhou S."/>
            <person name="Gentzbittel L."/>
            <person name="Childs K.L."/>
            <person name="Yandell M."/>
            <person name="Gundlach H."/>
            <person name="Mayer K.F."/>
            <person name="Schwartz D.C."/>
            <person name="Town C.D."/>
        </authorList>
    </citation>
    <scope>GENOME REANNOTATION</scope>
    <source>
        <strain evidence="3 4">cv. Jemalong A17</strain>
    </source>
</reference>
<reference evidence="3" key="3">
    <citation type="submission" date="2015-04" db="UniProtKB">
        <authorList>
            <consortium name="EnsemblPlants"/>
        </authorList>
    </citation>
    <scope>IDENTIFICATION</scope>
    <source>
        <strain evidence="3">cv. Jemalong A17</strain>
    </source>
</reference>
<evidence type="ECO:0000256" key="1">
    <source>
        <dbReference type="SAM" id="MobiDB-lite"/>
    </source>
</evidence>
<dbReference type="EMBL" id="CM001224">
    <property type="protein sequence ID" value="AET04899.1"/>
    <property type="molecule type" value="Genomic_DNA"/>
</dbReference>
<evidence type="ECO:0000313" key="2">
    <source>
        <dbReference type="EMBL" id="AET04899.1"/>
    </source>
</evidence>